<comment type="caution">
    <text evidence="2">The sequence shown here is derived from an EMBL/GenBank/DDBJ whole genome shotgun (WGS) entry which is preliminary data.</text>
</comment>
<dbReference type="PANTHER" id="PTHR47657:SF14">
    <property type="entry name" value="ZN(2)-C6 FUNGAL-TYPE DOMAIN-CONTAINING PROTEIN"/>
    <property type="match status" value="1"/>
</dbReference>
<proteinExistence type="predicted"/>
<evidence type="ECO:0000256" key="1">
    <source>
        <dbReference type="SAM" id="MobiDB-lite"/>
    </source>
</evidence>
<feature type="region of interest" description="Disordered" evidence="1">
    <location>
        <begin position="192"/>
        <end position="214"/>
    </location>
</feature>
<protein>
    <recommendedName>
        <fullName evidence="4">C6 transcription factor</fullName>
    </recommendedName>
</protein>
<dbReference type="GO" id="GO:0000981">
    <property type="term" value="F:DNA-binding transcription factor activity, RNA polymerase II-specific"/>
    <property type="evidence" value="ECO:0007669"/>
    <property type="project" value="TreeGrafter"/>
</dbReference>
<dbReference type="Proteomes" id="UP000192596">
    <property type="component" value="Unassembled WGS sequence"/>
</dbReference>
<dbReference type="STRING" id="1507870.A0A1V8T9W9"/>
<evidence type="ECO:0008006" key="4">
    <source>
        <dbReference type="Google" id="ProtNLM"/>
    </source>
</evidence>
<dbReference type="OrthoDB" id="416217at2759"/>
<dbReference type="AlphaFoldDB" id="A0A1V8T9W9"/>
<keyword evidence="3" id="KW-1185">Reference proteome</keyword>
<evidence type="ECO:0000313" key="3">
    <source>
        <dbReference type="Proteomes" id="UP000192596"/>
    </source>
</evidence>
<accession>A0A1V8T9W9</accession>
<organism evidence="2 3">
    <name type="scientific">Cryoendolithus antarcticus</name>
    <dbReference type="NCBI Taxonomy" id="1507870"/>
    <lineage>
        <taxon>Eukaryota</taxon>
        <taxon>Fungi</taxon>
        <taxon>Dikarya</taxon>
        <taxon>Ascomycota</taxon>
        <taxon>Pezizomycotina</taxon>
        <taxon>Dothideomycetes</taxon>
        <taxon>Dothideomycetidae</taxon>
        <taxon>Cladosporiales</taxon>
        <taxon>Cladosporiaceae</taxon>
        <taxon>Cryoendolithus</taxon>
    </lineage>
</organism>
<gene>
    <name evidence="2" type="ORF">B0A48_06868</name>
</gene>
<dbReference type="PANTHER" id="PTHR47657">
    <property type="entry name" value="STEROL REGULATORY ELEMENT-BINDING PROTEIN ECM22"/>
    <property type="match status" value="1"/>
</dbReference>
<dbReference type="EMBL" id="NAJO01000013">
    <property type="protein sequence ID" value="OQO08074.1"/>
    <property type="molecule type" value="Genomic_DNA"/>
</dbReference>
<dbReference type="InParanoid" id="A0A1V8T9W9"/>
<sequence>MLKPMTLDFNFRPSRHGVRDMSPLSMTDLERELLSHYIAHTAQTIPFDAAGLSALQIGIPGLALQSRPVMCSLLALAAACKCVDLLNENLDHPDMRKTVSELLEFAETRHQESVRLIQNVIHDAGQSSYVLANAAMMVCFAPASHCINIRLSQITPLTMPRTPSDGLRYVLLTRAPYLAFEGLTFRQDSAQSEISDHESNVEQYPEDTPAGGEAHASANTMANAYNEQCHALFPVLRATYGAALSELRARSSSALEFGQLCGGPGGFCECDRCSCASAMDLLSAIFRDVFADSNQAGTARSKVLPDSNAGDLAPWLRRFVQNAVSASGVRPLRYTILNFVQRAPTGFIELLRRELGDESPSSPTDLVLAVFAPPLCEDIVVTMALNIFAHWLVLLLLLDEVWWIGPIGKFELDRLTKRMVEVHSSELGGDGQPTDWWPGRMDAMYKMLHTG</sequence>
<reference evidence="3" key="1">
    <citation type="submission" date="2017-03" db="EMBL/GenBank/DDBJ databases">
        <title>Genomes of endolithic fungi from Antarctica.</title>
        <authorList>
            <person name="Coleine C."/>
            <person name="Masonjones S."/>
            <person name="Stajich J.E."/>
        </authorList>
    </citation>
    <scope>NUCLEOTIDE SEQUENCE [LARGE SCALE GENOMIC DNA]</scope>
    <source>
        <strain evidence="3">CCFEE 5527</strain>
    </source>
</reference>
<evidence type="ECO:0000313" key="2">
    <source>
        <dbReference type="EMBL" id="OQO08074.1"/>
    </source>
</evidence>
<name>A0A1V8T9W9_9PEZI</name>
<dbReference type="InterPro" id="IPR052400">
    <property type="entry name" value="Zn2-C6_fungal_TF"/>
</dbReference>